<accession>A0A317Q0D1</accession>
<comment type="subcellular location">
    <subcellularLocation>
        <location evidence="1">Membrane</location>
    </subcellularLocation>
</comment>
<name>A0A317Q0D1_9ENTR</name>
<protein>
    <submittedName>
        <fullName evidence="4">Surface antigen-like protein</fullName>
    </submittedName>
</protein>
<dbReference type="EMBL" id="QGTS01000008">
    <property type="protein sequence ID" value="PWW07809.1"/>
    <property type="molecule type" value="Genomic_DNA"/>
</dbReference>
<dbReference type="Gene3D" id="2.40.160.50">
    <property type="entry name" value="membrane protein fhac: a member of the omp85/tpsb transporter family"/>
    <property type="match status" value="1"/>
</dbReference>
<comment type="caution">
    <text evidence="4">The sequence shown here is derived from an EMBL/GenBank/DDBJ whole genome shotgun (WGS) entry which is preliminary data.</text>
</comment>
<evidence type="ECO:0000256" key="1">
    <source>
        <dbReference type="ARBA" id="ARBA00004370"/>
    </source>
</evidence>
<evidence type="ECO:0000259" key="3">
    <source>
        <dbReference type="Pfam" id="PF01103"/>
    </source>
</evidence>
<dbReference type="OrthoDB" id="9771071at2"/>
<feature type="domain" description="Bacterial surface antigen (D15)" evidence="3">
    <location>
        <begin position="111"/>
        <end position="322"/>
    </location>
</feature>
<organism evidence="4 5">
    <name type="scientific">Mangrovibacter plantisponsor</name>
    <dbReference type="NCBI Taxonomy" id="451513"/>
    <lineage>
        <taxon>Bacteria</taxon>
        <taxon>Pseudomonadati</taxon>
        <taxon>Pseudomonadota</taxon>
        <taxon>Gammaproteobacteria</taxon>
        <taxon>Enterobacterales</taxon>
        <taxon>Enterobacteriaceae</taxon>
        <taxon>Mangrovibacter</taxon>
    </lineage>
</organism>
<proteinExistence type="predicted"/>
<evidence type="ECO:0000313" key="5">
    <source>
        <dbReference type="Proteomes" id="UP000246744"/>
    </source>
</evidence>
<dbReference type="AlphaFoldDB" id="A0A317Q0D1"/>
<keyword evidence="5" id="KW-1185">Reference proteome</keyword>
<dbReference type="PROSITE" id="PS51257">
    <property type="entry name" value="PROKAR_LIPOPROTEIN"/>
    <property type="match status" value="1"/>
</dbReference>
<dbReference type="InterPro" id="IPR000184">
    <property type="entry name" value="Bac_surfAg_D15"/>
</dbReference>
<gene>
    <name evidence="4" type="ORF">DES37_108237</name>
</gene>
<dbReference type="Pfam" id="PF01103">
    <property type="entry name" value="Omp85"/>
    <property type="match status" value="1"/>
</dbReference>
<dbReference type="Proteomes" id="UP000246744">
    <property type="component" value="Unassembled WGS sequence"/>
</dbReference>
<evidence type="ECO:0000313" key="4">
    <source>
        <dbReference type="EMBL" id="PWW07809.1"/>
    </source>
</evidence>
<reference evidence="4 5" key="1">
    <citation type="submission" date="2018-05" db="EMBL/GenBank/DDBJ databases">
        <title>Genomic Encyclopedia of Type Strains, Phase IV (KMG-IV): sequencing the most valuable type-strain genomes for metagenomic binning, comparative biology and taxonomic classification.</title>
        <authorList>
            <person name="Goeker M."/>
        </authorList>
    </citation>
    <scope>NUCLEOTIDE SEQUENCE [LARGE SCALE GENOMIC DNA]</scope>
    <source>
        <strain evidence="4 5">DSM 19579</strain>
    </source>
</reference>
<dbReference type="GO" id="GO:0019867">
    <property type="term" value="C:outer membrane"/>
    <property type="evidence" value="ECO:0007669"/>
    <property type="project" value="InterPro"/>
</dbReference>
<evidence type="ECO:0000256" key="2">
    <source>
        <dbReference type="ARBA" id="ARBA00023136"/>
    </source>
</evidence>
<keyword evidence="2" id="KW-0472">Membrane</keyword>
<sequence>MGRGTQLIVSLLSLGCGLSHSATLNRESVDTLLNQLGADRAPLAGDNVAWSVLPGPFYTPELRLGMGAAIAGVYRVTPSDDTTTQNSAISFTGFVSTSGASGVGVHNYTFFAGDRWRLFVDGNIANIPTKFWGVGYDAAQGTAQNYYDTSLRIHPQLLRQLADHFYLGIGWDYSAQHARFDHPENGKSTLPNSSVSSGITFSLNYDSRDVITRPQQGQFFNMELRFFDPKMGADTRFSVTELQYDVFFPLDARRVLALDTWGQFAHGDIPWNRLPQAGDDHRLRGYYPGRYRDNDVVSVQIEYRQKMSWRHGIVLWAGMGAIGDKTQNLFHHPLLPTVGAGYRFEVKPDMNVRLDLGVGRDSAGFYFQVAEAF</sequence>